<evidence type="ECO:0000313" key="1">
    <source>
        <dbReference type="EMBL" id="KAK2554201.1"/>
    </source>
</evidence>
<keyword evidence="2" id="KW-1185">Reference proteome</keyword>
<proteinExistence type="predicted"/>
<comment type="caution">
    <text evidence="1">The sequence shown here is derived from an EMBL/GenBank/DDBJ whole genome shotgun (WGS) entry which is preliminary data.</text>
</comment>
<dbReference type="Proteomes" id="UP001249851">
    <property type="component" value="Unassembled WGS sequence"/>
</dbReference>
<protein>
    <submittedName>
        <fullName evidence="1">Uncharacterized protein</fullName>
    </submittedName>
</protein>
<gene>
    <name evidence="1" type="ORF">P5673_024560</name>
</gene>
<organism evidence="1 2">
    <name type="scientific">Acropora cervicornis</name>
    <name type="common">Staghorn coral</name>
    <dbReference type="NCBI Taxonomy" id="6130"/>
    <lineage>
        <taxon>Eukaryota</taxon>
        <taxon>Metazoa</taxon>
        <taxon>Cnidaria</taxon>
        <taxon>Anthozoa</taxon>
        <taxon>Hexacorallia</taxon>
        <taxon>Scleractinia</taxon>
        <taxon>Astrocoeniina</taxon>
        <taxon>Acroporidae</taxon>
        <taxon>Acropora</taxon>
    </lineage>
</organism>
<name>A0AAD9Q3X3_ACRCE</name>
<reference evidence="1" key="2">
    <citation type="journal article" date="2023" name="Science">
        <title>Genomic signatures of disease resistance in endangered staghorn corals.</title>
        <authorList>
            <person name="Vollmer S.V."/>
            <person name="Selwyn J.D."/>
            <person name="Despard B.A."/>
            <person name="Roesel C.L."/>
        </authorList>
    </citation>
    <scope>NUCLEOTIDE SEQUENCE</scope>
    <source>
        <strain evidence="1">K2</strain>
    </source>
</reference>
<dbReference type="EMBL" id="JARQWQ010000072">
    <property type="protein sequence ID" value="KAK2554201.1"/>
    <property type="molecule type" value="Genomic_DNA"/>
</dbReference>
<evidence type="ECO:0000313" key="2">
    <source>
        <dbReference type="Proteomes" id="UP001249851"/>
    </source>
</evidence>
<dbReference type="AlphaFoldDB" id="A0AAD9Q3X3"/>
<sequence length="269" mass="31065">MTKCATYAANVDLREDKCFLFMTKKKSLLEQEHNERQQASSKERKNFRRIEERMISRKSVTVNQQQNSELVKLVHSIESGREGQEGFANVFEEADNHNPNLENKVISDPLQGYELVQSKIVWNSMNGTIRGYSMSPEKLPWLHDVYLTVRENYDPQKTSYNLHFLWRDLTSNLNVIGAYFTGANSWDHKFLLECAFTLYDFHVRVLVCAGASSNLTLIKLLCGYKHEQLPLADANDPFSVSATFDNPYEASEDKRVFVVICPSHHIIEY</sequence>
<reference evidence="1" key="1">
    <citation type="journal article" date="2023" name="G3 (Bethesda)">
        <title>Whole genome assembly and annotation of the endangered Caribbean coral Acropora cervicornis.</title>
        <authorList>
            <person name="Selwyn J.D."/>
            <person name="Vollmer S.V."/>
        </authorList>
    </citation>
    <scope>NUCLEOTIDE SEQUENCE</scope>
    <source>
        <strain evidence="1">K2</strain>
    </source>
</reference>
<accession>A0AAD9Q3X3</accession>